<comment type="caution">
    <text evidence="1">The sequence shown here is derived from an EMBL/GenBank/DDBJ whole genome shotgun (WGS) entry which is preliminary data.</text>
</comment>
<organism evidence="1">
    <name type="scientific">marine sediment metagenome</name>
    <dbReference type="NCBI Taxonomy" id="412755"/>
    <lineage>
        <taxon>unclassified sequences</taxon>
        <taxon>metagenomes</taxon>
        <taxon>ecological metagenomes</taxon>
    </lineage>
</organism>
<evidence type="ECO:0000313" key="1">
    <source>
        <dbReference type="EMBL" id="KKN19188.1"/>
    </source>
</evidence>
<dbReference type="AlphaFoldDB" id="A0A0F9RPG3"/>
<proteinExistence type="predicted"/>
<dbReference type="EMBL" id="LAZR01003358">
    <property type="protein sequence ID" value="KKN19188.1"/>
    <property type="molecule type" value="Genomic_DNA"/>
</dbReference>
<reference evidence="1" key="1">
    <citation type="journal article" date="2015" name="Nature">
        <title>Complex archaea that bridge the gap between prokaryotes and eukaryotes.</title>
        <authorList>
            <person name="Spang A."/>
            <person name="Saw J.H."/>
            <person name="Jorgensen S.L."/>
            <person name="Zaremba-Niedzwiedzka K."/>
            <person name="Martijn J."/>
            <person name="Lind A.E."/>
            <person name="van Eijk R."/>
            <person name="Schleper C."/>
            <person name="Guy L."/>
            <person name="Ettema T.J."/>
        </authorList>
    </citation>
    <scope>NUCLEOTIDE SEQUENCE</scope>
</reference>
<name>A0A0F9RPG3_9ZZZZ</name>
<gene>
    <name evidence="1" type="ORF">LCGC14_0948250</name>
</gene>
<accession>A0A0F9RPG3</accession>
<sequence>MTICENLLREIFLSCLANDHKRFYFNKGRIRDFSELIALFNLLKDSFFNINYVMKIPQSTIDYLNNIRDDGNLTVHLVVDWSNLEHYWLCYGYRPFYN</sequence>
<protein>
    <submittedName>
        <fullName evidence="1">Uncharacterized protein</fullName>
    </submittedName>
</protein>